<dbReference type="CDD" id="cd07937">
    <property type="entry name" value="DRE_TIM_PC_TC_5S"/>
    <property type="match status" value="1"/>
</dbReference>
<dbReference type="GO" id="GO:0005524">
    <property type="term" value="F:ATP binding"/>
    <property type="evidence" value="ECO:0007669"/>
    <property type="project" value="UniProtKB-UniRule"/>
</dbReference>
<dbReference type="Pfam" id="PF02436">
    <property type="entry name" value="PYC_OADA"/>
    <property type="match status" value="1"/>
</dbReference>
<dbReference type="GO" id="GO:0009374">
    <property type="term" value="F:biotin binding"/>
    <property type="evidence" value="ECO:0007669"/>
    <property type="project" value="UniProtKB-ARBA"/>
</dbReference>
<dbReference type="SUPFAM" id="SSF89000">
    <property type="entry name" value="post-HMGL domain-like"/>
    <property type="match status" value="1"/>
</dbReference>
<keyword evidence="17" id="KW-1185">Reference proteome</keyword>
<evidence type="ECO:0000256" key="1">
    <source>
        <dbReference type="ARBA" id="ARBA00001953"/>
    </source>
</evidence>
<dbReference type="InterPro" id="IPR000089">
    <property type="entry name" value="Biotin_lipoyl"/>
</dbReference>
<evidence type="ECO:0000256" key="7">
    <source>
        <dbReference type="ARBA" id="ARBA00023267"/>
    </source>
</evidence>
<dbReference type="InterPro" id="IPR011761">
    <property type="entry name" value="ATP-grasp"/>
</dbReference>
<dbReference type="InterPro" id="IPR005479">
    <property type="entry name" value="CPAse_ATP-bd"/>
</dbReference>
<comment type="cofactor">
    <cofactor evidence="1 8">
        <name>biotin</name>
        <dbReference type="ChEBI" id="CHEBI:57586"/>
    </cofactor>
</comment>
<dbReference type="GO" id="GO:0004736">
    <property type="term" value="F:pyruvate carboxylase activity"/>
    <property type="evidence" value="ECO:0007669"/>
    <property type="project" value="UniProtKB-EC"/>
</dbReference>
<dbReference type="OrthoDB" id="196847at2759"/>
<dbReference type="FunFam" id="3.20.20.70:FF:000033">
    <property type="entry name" value="Pyruvate carboxylase"/>
    <property type="match status" value="1"/>
</dbReference>
<dbReference type="InParanoid" id="A0A6P8IKJ8"/>
<evidence type="ECO:0000256" key="3">
    <source>
        <dbReference type="ARBA" id="ARBA00022598"/>
    </source>
</evidence>
<keyword evidence="3 8" id="KW-0436">Ligase</keyword>
<feature type="domain" description="Lipoyl-binding" evidence="13">
    <location>
        <begin position="1125"/>
        <end position="1194"/>
    </location>
</feature>
<feature type="binding site" evidence="11">
    <location>
        <position position="587"/>
    </location>
    <ligand>
        <name>Mn(2+)</name>
        <dbReference type="ChEBI" id="CHEBI:29035"/>
    </ligand>
</feature>
<comment type="function">
    <text evidence="8">Catalyzes a 2-step reaction, involving the ATP-dependent carboxylation of the covalently attached biotin in the first step and the transfer of the carboxyl group to pyruvate in the second.</text>
</comment>
<feature type="domain" description="Biotin carboxylation" evidence="15">
    <location>
        <begin position="49"/>
        <end position="499"/>
    </location>
</feature>
<dbReference type="PANTHER" id="PTHR43778">
    <property type="entry name" value="PYRUVATE CARBOXYLASE"/>
    <property type="match status" value="1"/>
</dbReference>
<dbReference type="InterPro" id="IPR011764">
    <property type="entry name" value="Biotin_carboxylation_dom"/>
</dbReference>
<dbReference type="PROSITE" id="PS50991">
    <property type="entry name" value="PYR_CT"/>
    <property type="match status" value="1"/>
</dbReference>
<dbReference type="GO" id="GO:0006094">
    <property type="term" value="P:gluconeogenesis"/>
    <property type="evidence" value="ECO:0007669"/>
    <property type="project" value="InterPro"/>
</dbReference>
<evidence type="ECO:0000256" key="11">
    <source>
        <dbReference type="PIRSR" id="PIRSR001594-3"/>
    </source>
</evidence>
<dbReference type="FunFam" id="3.40.50.20:FF:000010">
    <property type="entry name" value="Propionyl-CoA carboxylase subunit alpha"/>
    <property type="match status" value="1"/>
</dbReference>
<dbReference type="FunFam" id="2.40.50.100:FF:000003">
    <property type="entry name" value="Acetyl-CoA carboxylase biotin carboxyl carrier protein"/>
    <property type="match status" value="1"/>
</dbReference>
<evidence type="ECO:0000256" key="8">
    <source>
        <dbReference type="PIRNR" id="PIRNR001594"/>
    </source>
</evidence>
<dbReference type="SMART" id="SM00878">
    <property type="entry name" value="Biotin_carb_C"/>
    <property type="match status" value="1"/>
</dbReference>
<feature type="binding site" evidence="10">
    <location>
        <position position="659"/>
    </location>
    <ligand>
        <name>substrate</name>
    </ligand>
</feature>
<proteinExistence type="predicted"/>
<evidence type="ECO:0000259" key="16">
    <source>
        <dbReference type="PROSITE" id="PS50991"/>
    </source>
</evidence>
<evidence type="ECO:0000259" key="14">
    <source>
        <dbReference type="PROSITE" id="PS50975"/>
    </source>
</evidence>
<dbReference type="NCBIfam" id="NF009554">
    <property type="entry name" value="PRK12999.1"/>
    <property type="match status" value="1"/>
</dbReference>
<dbReference type="Gene3D" id="3.10.600.10">
    <property type="entry name" value="pyruvate carboxylase f1077a mutant domain"/>
    <property type="match status" value="1"/>
</dbReference>
<feature type="active site" evidence="9">
    <location>
        <position position="341"/>
    </location>
</feature>
<dbReference type="Pfam" id="PF02786">
    <property type="entry name" value="CPSase_L_D2"/>
    <property type="match status" value="1"/>
</dbReference>
<evidence type="ECO:0000259" key="15">
    <source>
        <dbReference type="PROSITE" id="PS50979"/>
    </source>
</evidence>
<dbReference type="RefSeq" id="XP_031567314.1">
    <property type="nucleotide sequence ID" value="XM_031711454.1"/>
</dbReference>
<feature type="domain" description="ATP-grasp" evidence="14">
    <location>
        <begin position="169"/>
        <end position="366"/>
    </location>
</feature>
<feature type="binding site" evidence="11">
    <location>
        <position position="788"/>
    </location>
    <ligand>
        <name>Mn(2+)</name>
        <dbReference type="ChEBI" id="CHEBI:29035"/>
    </ligand>
</feature>
<dbReference type="Gene3D" id="2.40.50.100">
    <property type="match status" value="1"/>
</dbReference>
<dbReference type="SUPFAM" id="SSF52440">
    <property type="entry name" value="PreATP-grasp domain"/>
    <property type="match status" value="1"/>
</dbReference>
<dbReference type="GO" id="GO:0046872">
    <property type="term" value="F:metal ion binding"/>
    <property type="evidence" value="ECO:0007669"/>
    <property type="project" value="UniProtKB-KW"/>
</dbReference>
<organism evidence="17 18">
    <name type="scientific">Actinia tenebrosa</name>
    <name type="common">Australian red waratah sea anemone</name>
    <dbReference type="NCBI Taxonomy" id="6105"/>
    <lineage>
        <taxon>Eukaryota</taxon>
        <taxon>Metazoa</taxon>
        <taxon>Cnidaria</taxon>
        <taxon>Anthozoa</taxon>
        <taxon>Hexacorallia</taxon>
        <taxon>Actiniaria</taxon>
        <taxon>Actiniidae</taxon>
        <taxon>Actinia</taxon>
    </lineage>
</organism>
<dbReference type="InterPro" id="IPR005930">
    <property type="entry name" value="Pyruv_COase"/>
</dbReference>
<keyword evidence="6 8" id="KW-0067">ATP-binding</keyword>
<feature type="domain" description="Pyruvate carboxyltransferase" evidence="16">
    <location>
        <begin position="578"/>
        <end position="847"/>
    </location>
</feature>
<dbReference type="PANTHER" id="PTHR43778:SF2">
    <property type="entry name" value="PYRUVATE CARBOXYLASE, MITOCHONDRIAL"/>
    <property type="match status" value="1"/>
</dbReference>
<evidence type="ECO:0000256" key="5">
    <source>
        <dbReference type="ARBA" id="ARBA00022741"/>
    </source>
</evidence>
<comment type="catalytic activity">
    <reaction evidence="8">
        <text>hydrogencarbonate + pyruvate + ATP = oxaloacetate + ADP + phosphate + H(+)</text>
        <dbReference type="Rhea" id="RHEA:20844"/>
        <dbReference type="ChEBI" id="CHEBI:15361"/>
        <dbReference type="ChEBI" id="CHEBI:15378"/>
        <dbReference type="ChEBI" id="CHEBI:16452"/>
        <dbReference type="ChEBI" id="CHEBI:17544"/>
        <dbReference type="ChEBI" id="CHEBI:30616"/>
        <dbReference type="ChEBI" id="CHEBI:43474"/>
        <dbReference type="ChEBI" id="CHEBI:456216"/>
        <dbReference type="EC" id="6.4.1.1"/>
    </reaction>
</comment>
<dbReference type="Gene3D" id="3.30.470.20">
    <property type="entry name" value="ATP-grasp fold, B domain"/>
    <property type="match status" value="1"/>
</dbReference>
<dbReference type="InterPro" id="IPR005482">
    <property type="entry name" value="Biotin_COase_C"/>
</dbReference>
<dbReference type="Proteomes" id="UP000515163">
    <property type="component" value="Unplaced"/>
</dbReference>
<dbReference type="FunFam" id="3.30.1490.20:FF:000018">
    <property type="entry name" value="Biotin carboxylase"/>
    <property type="match status" value="1"/>
</dbReference>
<reference evidence="18" key="1">
    <citation type="submission" date="2025-08" db="UniProtKB">
        <authorList>
            <consortium name="RefSeq"/>
        </authorList>
    </citation>
    <scope>IDENTIFICATION</scope>
    <source>
        <tissue evidence="18">Tentacle</tissue>
    </source>
</reference>
<dbReference type="InterPro" id="IPR000891">
    <property type="entry name" value="PYR_CT"/>
</dbReference>
<feature type="binding site" evidence="10">
    <location>
        <position position="165"/>
    </location>
    <ligand>
        <name>ATP</name>
        <dbReference type="ChEBI" id="CHEBI:30616"/>
    </ligand>
</feature>
<dbReference type="Pfam" id="PF00682">
    <property type="entry name" value="HMGL-like"/>
    <property type="match status" value="1"/>
</dbReference>
<dbReference type="Pfam" id="PF00364">
    <property type="entry name" value="Biotin_lipoyl"/>
    <property type="match status" value="1"/>
</dbReference>
<sequence length="1197" mass="131278">MFRISTAQAKCIVQQQFARSAGIQSACRYIHASAALQQESGRREPIRQEIKKIMVANRGEIAIRVFRAATEAGIRTVAIYSEQDANHMHRQKADEAYLIGKGMPPVAAYLSIPEIIRIAKERECDAIHPGYGFLSERADFAQACTKNGIIFIGPSPKVVQMMGDKVEARRVAVKAGVPVVPGTEAPIKTAEEARAFCESYGLPVITKAAFGGGGRGMRVIWKLEDVEELFNLASNEAYTAFGDGSMFIEKFIEKPRHIEVQVLGDTHGNIVHLYERDCSVQRRHQKIVEIAPAPHISPETRKILTDDALKLCKAVGYENAGTVEFLLDQEGNHYFIEVNARLQVEHTVTEEITGVDLVRAQIGVSEGKTLEELGLVQEDIKLTGASIQARVTTEDPANNFTPDSGRIEVFRSGEGMGIRLDGASAFAGAIISPHYDSLLTKVISHGATHREAATKLSRSLTEFRIRGVKTNIAFLLNVLKHESFLDGAVTTDFILNNPELFKVKKSQNRAQKLLQYLGNVMVNGPVTPLATGLKPSKDEPKVPSVPHSTYLRPKGFRDLYLQEGADGFARAVRRSDKLLLTDTTLRDAHQSLLATRVRTYDMMKIAPFLSHYFANAYSLECWGGATFDVALRFLYECPWDRLVKLREQIPNIPFQMLLRGANAVGYTSYPDNVVYKFCKKANECGMDIFRVFDSLNYLPNLQLGIEAAGAAGGIVEAAISYTGDVTDPSRHKYNIDYYMELASQLSKSGAHILCIKDMAGVLKPRAATLLISSLRAQFPKLPIHVHTHDTAGAGVASMLAAAEAGADVVDVAVDSMSGMTSQPSMGAIVAALETSEHNTGIPLEKVHEYSAYWEQARLLYAPFESTVTMKTGNADVYQNEIPGGQYTNLHFQAYSLGLADKFPDIKKKYSIANKLLGDVIKVTPTSKVVGDLAQFMVQNNLDERDVLSKAGELDFPSSVVEFMQGQLGQPHGGFPEPLRTQILKGKPTVDGRPGESLAPLDFEALEEKLKAEFGDEAIHEEDVLSAALYPKVFHDYMIHKNEYGPVQDLPTRLFLTGPEIGEEFHVEIEKGKVLNIKILAVSDLLPNGTREVFCEMNGQLRTVFVPDKSATKTLSLRPKADKSIKGSIGAPMPGKVVGIRVKEKEVVKKGMPLVVLSAMKMETNVSSPCDGVVKKISVSLNSGVEAGDLLIEIEAAE</sequence>
<keyword evidence="7 8" id="KW-0092">Biotin</keyword>
<dbReference type="SUPFAM" id="SSF56059">
    <property type="entry name" value="Glutathione synthetase ATP-binding domain-like"/>
    <property type="match status" value="1"/>
</dbReference>
<feature type="binding site" description="via carbamate group" evidence="11">
    <location>
        <position position="756"/>
    </location>
    <ligand>
        <name>Mn(2+)</name>
        <dbReference type="ChEBI" id="CHEBI:29035"/>
    </ligand>
</feature>
<dbReference type="InterPro" id="IPR011053">
    <property type="entry name" value="Single_hybrid_motif"/>
</dbReference>
<dbReference type="SUPFAM" id="SSF51230">
    <property type="entry name" value="Single hybrid motif"/>
    <property type="match status" value="1"/>
</dbReference>
<gene>
    <name evidence="18" type="primary">LOC116302224</name>
</gene>
<dbReference type="InterPro" id="IPR016185">
    <property type="entry name" value="PreATP-grasp_dom_sf"/>
</dbReference>
<dbReference type="InterPro" id="IPR005481">
    <property type="entry name" value="BC-like_N"/>
</dbReference>
<dbReference type="PROSITE" id="PS50975">
    <property type="entry name" value="ATP_GRASP"/>
    <property type="match status" value="1"/>
</dbReference>
<feature type="modified residue" description="N6-carboxylysine" evidence="12">
    <location>
        <position position="756"/>
    </location>
</feature>
<keyword evidence="4 11" id="KW-0479">Metal-binding</keyword>
<accession>A0A6P8IKJ8</accession>
<dbReference type="GeneID" id="116302224"/>
<dbReference type="KEGG" id="aten:116302224"/>
<evidence type="ECO:0000256" key="12">
    <source>
        <dbReference type="PIRSR" id="PIRSR001594-4"/>
    </source>
</evidence>
<dbReference type="NCBIfam" id="NF006761">
    <property type="entry name" value="PRK09282.1"/>
    <property type="match status" value="1"/>
</dbReference>
<evidence type="ECO:0000256" key="9">
    <source>
        <dbReference type="PIRSR" id="PIRSR001594-1"/>
    </source>
</evidence>
<dbReference type="AlphaFoldDB" id="A0A6P8IKJ8"/>
<dbReference type="PROSITE" id="PS50979">
    <property type="entry name" value="BC"/>
    <property type="match status" value="1"/>
</dbReference>
<evidence type="ECO:0000259" key="13">
    <source>
        <dbReference type="PROSITE" id="PS50968"/>
    </source>
</evidence>
<dbReference type="PIRSF" id="PIRSF001594">
    <property type="entry name" value="Pyruv_carbox"/>
    <property type="match status" value="1"/>
</dbReference>
<keyword evidence="5 8" id="KW-0547">Nucleotide-binding</keyword>
<dbReference type="PROSITE" id="PS00867">
    <property type="entry name" value="CPSASE_2"/>
    <property type="match status" value="1"/>
</dbReference>
<feature type="binding site" evidence="10">
    <location>
        <position position="249"/>
    </location>
    <ligand>
        <name>ATP</name>
        <dbReference type="ChEBI" id="CHEBI:30616"/>
    </ligand>
</feature>
<feature type="binding site" evidence="11">
    <location>
        <position position="786"/>
    </location>
    <ligand>
        <name>Mn(2+)</name>
        <dbReference type="ChEBI" id="CHEBI:29035"/>
    </ligand>
</feature>
<dbReference type="SUPFAM" id="SSF51246">
    <property type="entry name" value="Rudiment single hybrid motif"/>
    <property type="match status" value="1"/>
</dbReference>
<name>A0A6P8IKJ8_ACTTE</name>
<evidence type="ECO:0000256" key="6">
    <source>
        <dbReference type="ARBA" id="ARBA00022840"/>
    </source>
</evidence>
<dbReference type="Pfam" id="PF00289">
    <property type="entry name" value="Biotin_carb_N"/>
    <property type="match status" value="1"/>
</dbReference>
<dbReference type="NCBIfam" id="TIGR01235">
    <property type="entry name" value="pyruv_carbox"/>
    <property type="match status" value="1"/>
</dbReference>
<dbReference type="InterPro" id="IPR003379">
    <property type="entry name" value="Carboxylase_cons_dom"/>
</dbReference>
<dbReference type="FunFam" id="3.30.470.20:FF:000012">
    <property type="entry name" value="Pyruvate carboxylase"/>
    <property type="match status" value="1"/>
</dbReference>
<dbReference type="GO" id="GO:0005737">
    <property type="term" value="C:cytoplasm"/>
    <property type="evidence" value="ECO:0007669"/>
    <property type="project" value="TreeGrafter"/>
</dbReference>
<dbReference type="SUPFAM" id="SSF51569">
    <property type="entry name" value="Aldolase"/>
    <property type="match status" value="1"/>
</dbReference>
<evidence type="ECO:0000256" key="10">
    <source>
        <dbReference type="PIRSR" id="PIRSR001594-2"/>
    </source>
</evidence>
<dbReference type="CDD" id="cd06850">
    <property type="entry name" value="biotinyl_domain"/>
    <property type="match status" value="1"/>
</dbReference>
<dbReference type="InterPro" id="IPR011054">
    <property type="entry name" value="Rudment_hybrid_motif"/>
</dbReference>
<dbReference type="InterPro" id="IPR013785">
    <property type="entry name" value="Aldolase_TIM"/>
</dbReference>
<feature type="binding site" evidence="10">
    <location>
        <position position="923"/>
    </location>
    <ligand>
        <name>substrate</name>
    </ligand>
</feature>
<dbReference type="InterPro" id="IPR055268">
    <property type="entry name" value="PCB-like"/>
</dbReference>
<dbReference type="Gene3D" id="3.20.20.70">
    <property type="entry name" value="Aldolase class I"/>
    <property type="match status" value="1"/>
</dbReference>
<dbReference type="PROSITE" id="PS50968">
    <property type="entry name" value="BIOTINYL_LIPOYL"/>
    <property type="match status" value="1"/>
</dbReference>
<feature type="modified residue" description="N6-biotinyllysine" evidence="12">
    <location>
        <position position="1160"/>
    </location>
</feature>
<evidence type="ECO:0000313" key="17">
    <source>
        <dbReference type="Proteomes" id="UP000515163"/>
    </source>
</evidence>
<dbReference type="FunCoup" id="A0A6P8IKJ8">
    <property type="interactions" value="1169"/>
</dbReference>
<feature type="binding site" evidence="10">
    <location>
        <position position="284"/>
    </location>
    <ligand>
        <name>ATP</name>
        <dbReference type="ChEBI" id="CHEBI:30616"/>
    </ligand>
</feature>
<evidence type="ECO:0000313" key="18">
    <source>
        <dbReference type="RefSeq" id="XP_031567314.1"/>
    </source>
</evidence>
<dbReference type="EC" id="6.4.1.1" evidence="2 8"/>
<evidence type="ECO:0000256" key="2">
    <source>
        <dbReference type="ARBA" id="ARBA00013057"/>
    </source>
</evidence>
<protein>
    <recommendedName>
        <fullName evidence="2 8">Pyruvate carboxylase</fullName>
        <ecNumber evidence="2 8">6.4.1.1</ecNumber>
    </recommendedName>
</protein>
<dbReference type="Pfam" id="PF02785">
    <property type="entry name" value="Biotin_carb_C"/>
    <property type="match status" value="1"/>
</dbReference>
<evidence type="ECO:0000256" key="4">
    <source>
        <dbReference type="ARBA" id="ARBA00022723"/>
    </source>
</evidence>